<evidence type="ECO:0000256" key="1">
    <source>
        <dbReference type="SAM" id="MobiDB-lite"/>
    </source>
</evidence>
<sequence>MKESPGKAFFRREKRSEFADLSWSEGLDFGASEGRGALLDGHKPSRSDLRWNRDEGKGNNRQDEHKLSSSTFSLTGDSAHNHAVVYWSGQNSSAGSFPLELFLEDSDDTGAIALSSLCRFIEHWGLVCSVTRSGGRKSAHVESLGDAVSCEACAQDQCTQYLSNYCPFHCWLSVHLRYASPSHACSSCSSSFKLQ</sequence>
<evidence type="ECO:0000313" key="3">
    <source>
        <dbReference type="Proteomes" id="UP001497482"/>
    </source>
</evidence>
<dbReference type="Proteomes" id="UP001497482">
    <property type="component" value="Chromosome 3"/>
</dbReference>
<feature type="compositionally biased region" description="Basic and acidic residues" evidence="1">
    <location>
        <begin position="40"/>
        <end position="67"/>
    </location>
</feature>
<name>A0AAV2LP25_KNICA</name>
<protein>
    <submittedName>
        <fullName evidence="2">Uncharacterized protein</fullName>
    </submittedName>
</protein>
<keyword evidence="3" id="KW-1185">Reference proteome</keyword>
<accession>A0AAV2LP25</accession>
<reference evidence="2 3" key="1">
    <citation type="submission" date="2024-04" db="EMBL/GenBank/DDBJ databases">
        <authorList>
            <person name="Waldvogel A.-M."/>
            <person name="Schoenle A."/>
        </authorList>
    </citation>
    <scope>NUCLEOTIDE SEQUENCE [LARGE SCALE GENOMIC DNA]</scope>
</reference>
<evidence type="ECO:0000313" key="2">
    <source>
        <dbReference type="EMBL" id="CAL1602299.1"/>
    </source>
</evidence>
<proteinExistence type="predicted"/>
<gene>
    <name evidence="2" type="ORF">KC01_LOCUS30086</name>
</gene>
<dbReference type="EMBL" id="OZ035825">
    <property type="protein sequence ID" value="CAL1602299.1"/>
    <property type="molecule type" value="Genomic_DNA"/>
</dbReference>
<organism evidence="2 3">
    <name type="scientific">Knipowitschia caucasica</name>
    <name type="common">Caucasian dwarf goby</name>
    <name type="synonym">Pomatoschistus caucasicus</name>
    <dbReference type="NCBI Taxonomy" id="637954"/>
    <lineage>
        <taxon>Eukaryota</taxon>
        <taxon>Metazoa</taxon>
        <taxon>Chordata</taxon>
        <taxon>Craniata</taxon>
        <taxon>Vertebrata</taxon>
        <taxon>Euteleostomi</taxon>
        <taxon>Actinopterygii</taxon>
        <taxon>Neopterygii</taxon>
        <taxon>Teleostei</taxon>
        <taxon>Neoteleostei</taxon>
        <taxon>Acanthomorphata</taxon>
        <taxon>Gobiaria</taxon>
        <taxon>Gobiiformes</taxon>
        <taxon>Gobioidei</taxon>
        <taxon>Gobiidae</taxon>
        <taxon>Gobiinae</taxon>
        <taxon>Knipowitschia</taxon>
    </lineage>
</organism>
<dbReference type="AlphaFoldDB" id="A0AAV2LP25"/>
<feature type="region of interest" description="Disordered" evidence="1">
    <location>
        <begin position="33"/>
        <end position="71"/>
    </location>
</feature>